<sequence length="73" mass="8587">MASFVLLSMEEVRLQVEKLAWARRIKTEHTKNTKTHIKHQHGVFSIWNVPMSQEHTDVRSDPSLFLFGQAKRK</sequence>
<proteinExistence type="predicted"/>
<accession>A0A3B1A3E3</accession>
<name>A0A3B1A3E3_9ZZZZ</name>
<gene>
    <name evidence="1" type="ORF">MNBD_GAMMA21-568</name>
</gene>
<dbReference type="AlphaFoldDB" id="A0A3B1A3E3"/>
<reference evidence="1" key="1">
    <citation type="submission" date="2018-06" db="EMBL/GenBank/DDBJ databases">
        <authorList>
            <person name="Zhirakovskaya E."/>
        </authorList>
    </citation>
    <scope>NUCLEOTIDE SEQUENCE</scope>
</reference>
<evidence type="ECO:0000313" key="1">
    <source>
        <dbReference type="EMBL" id="VAW92689.1"/>
    </source>
</evidence>
<protein>
    <submittedName>
        <fullName evidence="1">Uncharacterized protein</fullName>
    </submittedName>
</protein>
<dbReference type="EMBL" id="UOFR01000015">
    <property type="protein sequence ID" value="VAW92689.1"/>
    <property type="molecule type" value="Genomic_DNA"/>
</dbReference>
<organism evidence="1">
    <name type="scientific">hydrothermal vent metagenome</name>
    <dbReference type="NCBI Taxonomy" id="652676"/>
    <lineage>
        <taxon>unclassified sequences</taxon>
        <taxon>metagenomes</taxon>
        <taxon>ecological metagenomes</taxon>
    </lineage>
</organism>